<organism evidence="1 2">
    <name type="scientific">Simiduia agarivorans (strain DSM 21679 / JCM 13881 / BCRC 17597 / SA1)</name>
    <dbReference type="NCBI Taxonomy" id="1117647"/>
    <lineage>
        <taxon>Bacteria</taxon>
        <taxon>Pseudomonadati</taxon>
        <taxon>Pseudomonadota</taxon>
        <taxon>Gammaproteobacteria</taxon>
        <taxon>Cellvibrionales</taxon>
        <taxon>Cellvibrionaceae</taxon>
        <taxon>Simiduia</taxon>
    </lineage>
</organism>
<dbReference type="RefSeq" id="WP_015049076.1">
    <property type="nucleotide sequence ID" value="NC_018868.3"/>
</dbReference>
<dbReference type="eggNOG" id="ENOG5033A4Q">
    <property type="taxonomic scope" value="Bacteria"/>
</dbReference>
<dbReference type="AlphaFoldDB" id="K4KRK4"/>
<evidence type="ECO:0000313" key="1">
    <source>
        <dbReference type="EMBL" id="AFV00926.1"/>
    </source>
</evidence>
<dbReference type="STRING" id="1117647.M5M_18985"/>
<evidence type="ECO:0000313" key="2">
    <source>
        <dbReference type="Proteomes" id="UP000000466"/>
    </source>
</evidence>
<reference evidence="1 2" key="1">
    <citation type="journal article" date="2013" name="Genome Announc.">
        <title>Complete genome sequence of Simiduia agarivorans SA1(T), a marine bacterium able to degrade a variety of polysaccharides.</title>
        <authorList>
            <person name="Lin S.Y."/>
            <person name="Shieh W.Y."/>
            <person name="Chen J.S."/>
            <person name="Tang S.L."/>
        </authorList>
    </citation>
    <scope>NUCLEOTIDE SEQUENCE [LARGE SCALE GENOMIC DNA]</scope>
    <source>
        <strain evidence="2">DSM 21679 / JCM 13881 / BCRC 17597 / SA1</strain>
    </source>
</reference>
<gene>
    <name evidence="1" type="ordered locus">M5M_18985</name>
</gene>
<accession>K4KRK4</accession>
<dbReference type="KEGG" id="saga:M5M_18985"/>
<dbReference type="OrthoDB" id="5740371at2"/>
<proteinExistence type="predicted"/>
<name>K4KRK4_SIMAS</name>
<dbReference type="EMBL" id="CP003746">
    <property type="protein sequence ID" value="AFV00926.1"/>
    <property type="molecule type" value="Genomic_DNA"/>
</dbReference>
<dbReference type="HOGENOM" id="CLU_198018_0_0_6"/>
<protein>
    <submittedName>
        <fullName evidence="1">Uncharacterized protein</fullName>
    </submittedName>
</protein>
<dbReference type="Proteomes" id="UP000000466">
    <property type="component" value="Chromosome"/>
</dbReference>
<keyword evidence="2" id="KW-1185">Reference proteome</keyword>
<sequence length="72" mass="8112">MNFNMSIEDNFASFIDEETGTSIFIDSFDNEEFEVRIGTLQESQPAGSVIAHTTEELNTKLAALYQNFQGEK</sequence>